<protein>
    <submittedName>
        <fullName evidence="9">Response regulator</fullName>
    </submittedName>
</protein>
<dbReference type="GO" id="GO:0000160">
    <property type="term" value="P:phosphorelay signal transduction system"/>
    <property type="evidence" value="ECO:0007669"/>
    <property type="project" value="UniProtKB-KW"/>
</dbReference>
<evidence type="ECO:0000256" key="4">
    <source>
        <dbReference type="ARBA" id="ARBA00023125"/>
    </source>
</evidence>
<evidence type="ECO:0000259" key="7">
    <source>
        <dbReference type="PROSITE" id="PS50043"/>
    </source>
</evidence>
<organism evidence="9 10">
    <name type="scientific">Hydrogenophilus thermoluteolus</name>
    <name type="common">Pseudomonas hydrogenothermophila</name>
    <dbReference type="NCBI Taxonomy" id="297"/>
    <lineage>
        <taxon>Bacteria</taxon>
        <taxon>Pseudomonadati</taxon>
        <taxon>Pseudomonadota</taxon>
        <taxon>Hydrogenophilia</taxon>
        <taxon>Hydrogenophilales</taxon>
        <taxon>Hydrogenophilaceae</taxon>
        <taxon>Hydrogenophilus</taxon>
    </lineage>
</organism>
<dbReference type="SMART" id="SM00448">
    <property type="entry name" value="REC"/>
    <property type="match status" value="1"/>
</dbReference>
<evidence type="ECO:0000256" key="5">
    <source>
        <dbReference type="ARBA" id="ARBA00023163"/>
    </source>
</evidence>
<evidence type="ECO:0000313" key="10">
    <source>
        <dbReference type="Proteomes" id="UP000262004"/>
    </source>
</evidence>
<feature type="modified residue" description="4-aspartylphosphate" evidence="6">
    <location>
        <position position="55"/>
    </location>
</feature>
<dbReference type="InterPro" id="IPR016032">
    <property type="entry name" value="Sig_transdc_resp-reg_C-effctor"/>
</dbReference>
<dbReference type="OrthoDB" id="9802186at2"/>
<dbReference type="GO" id="GO:0006355">
    <property type="term" value="P:regulation of DNA-templated transcription"/>
    <property type="evidence" value="ECO:0007669"/>
    <property type="project" value="InterPro"/>
</dbReference>
<sequence>MTSEITVFLIDDDPDVRQALSWLLRAHRFCVATFASVADFLAAVTPQARGVIVMDLRMPEIDGLDGQALLRQRGFQLPILFLTAHGDVPSAVVALKQGAFDFLEKPVEGQALVARIQEALAFEAKLWSERQREAQWAEGLAKLTEREREVLRLTLQGLPTKTIADRLGIAVRTVEVHRGHLFEKLGVKSALELAAQMPPHLRAEIEAS</sequence>
<dbReference type="PROSITE" id="PS50043">
    <property type="entry name" value="HTH_LUXR_2"/>
    <property type="match status" value="1"/>
</dbReference>
<reference evidence="9 10" key="1">
    <citation type="submission" date="2018-04" db="EMBL/GenBank/DDBJ databases">
        <title>Complete genome sequence of Hydrogenophilus thermoluteolus TH-1.</title>
        <authorList>
            <person name="Arai H."/>
        </authorList>
    </citation>
    <scope>NUCLEOTIDE SEQUENCE [LARGE SCALE GENOMIC DNA]</scope>
    <source>
        <strain evidence="9 10">TH-1</strain>
    </source>
</reference>
<accession>A0A2Z6DX53</accession>
<dbReference type="PROSITE" id="PS00622">
    <property type="entry name" value="HTH_LUXR_1"/>
    <property type="match status" value="1"/>
</dbReference>
<dbReference type="SMART" id="SM00421">
    <property type="entry name" value="HTH_LUXR"/>
    <property type="match status" value="1"/>
</dbReference>
<dbReference type="KEGG" id="htl:HPTL_0783"/>
<keyword evidence="5" id="KW-0804">Transcription</keyword>
<feature type="domain" description="HTH luxR-type" evidence="7">
    <location>
        <begin position="136"/>
        <end position="201"/>
    </location>
</feature>
<evidence type="ECO:0000313" key="9">
    <source>
        <dbReference type="EMBL" id="BBD77051.1"/>
    </source>
</evidence>
<proteinExistence type="predicted"/>
<dbReference type="PRINTS" id="PR00038">
    <property type="entry name" value="HTHLUXR"/>
</dbReference>
<keyword evidence="10" id="KW-1185">Reference proteome</keyword>
<dbReference type="Gene3D" id="3.40.50.2300">
    <property type="match status" value="1"/>
</dbReference>
<keyword evidence="3" id="KW-0805">Transcription regulation</keyword>
<keyword evidence="2" id="KW-0902">Two-component regulatory system</keyword>
<dbReference type="Pfam" id="PF00072">
    <property type="entry name" value="Response_reg"/>
    <property type="match status" value="1"/>
</dbReference>
<name>A0A2Z6DX53_HYDTE</name>
<gene>
    <name evidence="9" type="ORF">HPTL_0783</name>
</gene>
<dbReference type="PANTHER" id="PTHR44688">
    <property type="entry name" value="DNA-BINDING TRANSCRIPTIONAL ACTIVATOR DEVR_DOSR"/>
    <property type="match status" value="1"/>
</dbReference>
<keyword evidence="4" id="KW-0238">DNA-binding</keyword>
<evidence type="ECO:0000256" key="3">
    <source>
        <dbReference type="ARBA" id="ARBA00023015"/>
    </source>
</evidence>
<evidence type="ECO:0000256" key="2">
    <source>
        <dbReference type="ARBA" id="ARBA00023012"/>
    </source>
</evidence>
<dbReference type="InterPro" id="IPR036388">
    <property type="entry name" value="WH-like_DNA-bd_sf"/>
</dbReference>
<feature type="domain" description="Response regulatory" evidence="8">
    <location>
        <begin position="6"/>
        <end position="120"/>
    </location>
</feature>
<dbReference type="SUPFAM" id="SSF46894">
    <property type="entry name" value="C-terminal effector domain of the bipartite response regulators"/>
    <property type="match status" value="1"/>
</dbReference>
<dbReference type="Pfam" id="PF00196">
    <property type="entry name" value="GerE"/>
    <property type="match status" value="1"/>
</dbReference>
<dbReference type="InterPro" id="IPR001789">
    <property type="entry name" value="Sig_transdc_resp-reg_receiver"/>
</dbReference>
<dbReference type="PANTHER" id="PTHR44688:SF16">
    <property type="entry name" value="DNA-BINDING TRANSCRIPTIONAL ACTIVATOR DEVR_DOSR"/>
    <property type="match status" value="1"/>
</dbReference>
<evidence type="ECO:0000259" key="8">
    <source>
        <dbReference type="PROSITE" id="PS50110"/>
    </source>
</evidence>
<dbReference type="EMBL" id="AP018558">
    <property type="protein sequence ID" value="BBD77051.1"/>
    <property type="molecule type" value="Genomic_DNA"/>
</dbReference>
<dbReference type="GO" id="GO:0003677">
    <property type="term" value="F:DNA binding"/>
    <property type="evidence" value="ECO:0007669"/>
    <property type="project" value="UniProtKB-KW"/>
</dbReference>
<evidence type="ECO:0000256" key="6">
    <source>
        <dbReference type="PROSITE-ProRule" id="PRU00169"/>
    </source>
</evidence>
<dbReference type="InterPro" id="IPR011006">
    <property type="entry name" value="CheY-like_superfamily"/>
</dbReference>
<dbReference type="Gene3D" id="1.10.10.10">
    <property type="entry name" value="Winged helix-like DNA-binding domain superfamily/Winged helix DNA-binding domain"/>
    <property type="match status" value="1"/>
</dbReference>
<dbReference type="PROSITE" id="PS50110">
    <property type="entry name" value="RESPONSE_REGULATORY"/>
    <property type="match status" value="1"/>
</dbReference>
<dbReference type="CDD" id="cd17537">
    <property type="entry name" value="REC_FixJ"/>
    <property type="match status" value="1"/>
</dbReference>
<evidence type="ECO:0000256" key="1">
    <source>
        <dbReference type="ARBA" id="ARBA00022553"/>
    </source>
</evidence>
<dbReference type="CDD" id="cd06170">
    <property type="entry name" value="LuxR_C_like"/>
    <property type="match status" value="1"/>
</dbReference>
<dbReference type="InterPro" id="IPR000792">
    <property type="entry name" value="Tscrpt_reg_LuxR_C"/>
</dbReference>
<dbReference type="SUPFAM" id="SSF52172">
    <property type="entry name" value="CheY-like"/>
    <property type="match status" value="1"/>
</dbReference>
<dbReference type="AlphaFoldDB" id="A0A2Z6DX53"/>
<dbReference type="Proteomes" id="UP000262004">
    <property type="component" value="Chromosome"/>
</dbReference>
<keyword evidence="1 6" id="KW-0597">Phosphoprotein</keyword>
<dbReference type="RefSeq" id="WP_119334828.1">
    <property type="nucleotide sequence ID" value="NZ_AP018558.1"/>
</dbReference>
<dbReference type="FunFam" id="3.40.50.2300:FF:000018">
    <property type="entry name" value="DNA-binding transcriptional regulator NtrC"/>
    <property type="match status" value="1"/>
</dbReference>